<dbReference type="Proteomes" id="UP001565368">
    <property type="component" value="Unassembled WGS sequence"/>
</dbReference>
<dbReference type="Gene3D" id="1.20.1280.50">
    <property type="match status" value="1"/>
</dbReference>
<evidence type="ECO:0000313" key="2">
    <source>
        <dbReference type="Proteomes" id="UP001565368"/>
    </source>
</evidence>
<reference evidence="1 2" key="1">
    <citation type="submission" date="2023-08" db="EMBL/GenBank/DDBJ databases">
        <title>Annotated Genome Sequence of Vanrija albida AlHP1.</title>
        <authorList>
            <person name="Herzog R."/>
        </authorList>
    </citation>
    <scope>NUCLEOTIDE SEQUENCE [LARGE SCALE GENOMIC DNA]</scope>
    <source>
        <strain evidence="1 2">AlHP1</strain>
    </source>
</reference>
<evidence type="ECO:0000313" key="1">
    <source>
        <dbReference type="EMBL" id="KAL1410730.1"/>
    </source>
</evidence>
<gene>
    <name evidence="1" type="ORF">Q8F55_001672</name>
</gene>
<accession>A0ABR3Q7L1</accession>
<dbReference type="GeneID" id="95982715"/>
<sequence>MPDTTSVHAVLLSYDMFLAIANELDAADLVSATQVCADWRRALKSSVPWRRACLRESLDEYDPRPVPQTDDHWHKLDHGFETAVLDPATLSELCPDERRGEHVKTHVYNDHDLVMSTNKVKLVILRNFREVFRRAATLATTAERGALLVSHTIVVDFGRPVNKIRVSRTRILLAMAWDMVVLDSRNLPRMPLAPGAPRPTLSALFLRSSIPWPFTLAHARVERNWTRGRFTTTKHSIKFDHSLEGFGSDSRAGVLVVCADDRHDSLLVDRRTLATVVRKPPARDMYADVQVNNGHAAYLHQAGRGAAREVRVCAIEREDAGQLREVGHVPLGPDEIHSGWRLETRADGDGAVLSVVTRCRVGDHFEIGVHDAPWESEGVVLHPQVTDRPAFNVVCYVFLQGFTAYLHARDDETGPLATWPQLEPLAAGLAYRVHLQDVAGYKKISDPAAWEPEVEHVTATGLLPSDAGFDDVFEVPPDWTAGPLRCTFNDHDLIVIAHNNNLLLLRDFRDVFRQAAGLATPAERAALLGSHTIVINFAMAELDVGIAGLRAFRDRFVMWDVVVFDSRDLPRMPLAPGAPRPTLPALALRRAIPLREDTDLNEFNCAWRIDTDTLVDSRAIYLLAERNDAIVAYEFDK</sequence>
<organism evidence="1 2">
    <name type="scientific">Vanrija albida</name>
    <dbReference type="NCBI Taxonomy" id="181172"/>
    <lineage>
        <taxon>Eukaryota</taxon>
        <taxon>Fungi</taxon>
        <taxon>Dikarya</taxon>
        <taxon>Basidiomycota</taxon>
        <taxon>Agaricomycotina</taxon>
        <taxon>Tremellomycetes</taxon>
        <taxon>Trichosporonales</taxon>
        <taxon>Trichosporonaceae</taxon>
        <taxon>Vanrija</taxon>
    </lineage>
</organism>
<proteinExistence type="predicted"/>
<keyword evidence="2" id="KW-1185">Reference proteome</keyword>
<dbReference type="RefSeq" id="XP_069210674.1">
    <property type="nucleotide sequence ID" value="XM_069350288.1"/>
</dbReference>
<protein>
    <recommendedName>
        <fullName evidence="3">F-box domain-containing protein</fullName>
    </recommendedName>
</protein>
<comment type="caution">
    <text evidence="1">The sequence shown here is derived from an EMBL/GenBank/DDBJ whole genome shotgun (WGS) entry which is preliminary data.</text>
</comment>
<evidence type="ECO:0008006" key="3">
    <source>
        <dbReference type="Google" id="ProtNLM"/>
    </source>
</evidence>
<name>A0ABR3Q7L1_9TREE</name>
<dbReference type="EMBL" id="JBBXJM010000002">
    <property type="protein sequence ID" value="KAL1410730.1"/>
    <property type="molecule type" value="Genomic_DNA"/>
</dbReference>
<dbReference type="SUPFAM" id="SSF81383">
    <property type="entry name" value="F-box domain"/>
    <property type="match status" value="1"/>
</dbReference>
<dbReference type="InterPro" id="IPR036047">
    <property type="entry name" value="F-box-like_dom_sf"/>
</dbReference>